<reference evidence="1" key="1">
    <citation type="submission" date="2020-05" db="EMBL/GenBank/DDBJ databases">
        <title>Chitinophaga laudate sp. nov., isolated from a tropical peat swamp.</title>
        <authorList>
            <person name="Goh C.B.S."/>
            <person name="Lee M.S."/>
            <person name="Parimannan S."/>
            <person name="Pasbakhsh P."/>
            <person name="Yule C.M."/>
            <person name="Rajandas H."/>
            <person name="Loke S."/>
            <person name="Croft L."/>
            <person name="Tan J.B.L."/>
        </authorList>
    </citation>
    <scope>NUCLEOTIDE SEQUENCE</scope>
    <source>
        <strain evidence="1">Mgbs1</strain>
    </source>
</reference>
<evidence type="ECO:0000313" key="2">
    <source>
        <dbReference type="Proteomes" id="UP000281028"/>
    </source>
</evidence>
<comment type="caution">
    <text evidence="1">The sequence shown here is derived from an EMBL/GenBank/DDBJ whole genome shotgun (WGS) entry which is preliminary data.</text>
</comment>
<evidence type="ECO:0000313" key="1">
    <source>
        <dbReference type="EMBL" id="NSL89334.1"/>
    </source>
</evidence>
<organism evidence="1 2">
    <name type="scientific">Chitinophaga solisilvae</name>
    <dbReference type="NCBI Taxonomy" id="1233460"/>
    <lineage>
        <taxon>Bacteria</taxon>
        <taxon>Pseudomonadati</taxon>
        <taxon>Bacteroidota</taxon>
        <taxon>Chitinophagia</taxon>
        <taxon>Chitinophagales</taxon>
        <taxon>Chitinophagaceae</taxon>
        <taxon>Chitinophaga</taxon>
    </lineage>
</organism>
<dbReference type="AlphaFoldDB" id="A0A9Q5D7E2"/>
<proteinExistence type="predicted"/>
<gene>
    <name evidence="1" type="ORF">ECE50_021005</name>
</gene>
<keyword evidence="2" id="KW-1185">Reference proteome</keyword>
<accession>A0A9Q5D7E2</accession>
<sequence>MFHFVTTYVVTIDGSNSSYGITGTTNSVDDPKRATVKRTIEEQYRKRHPEAKHVAVVIQHIQPVDQETYYKESENFLPII</sequence>
<dbReference type="EMBL" id="RIAR02000001">
    <property type="protein sequence ID" value="NSL89334.1"/>
    <property type="molecule type" value="Genomic_DNA"/>
</dbReference>
<protein>
    <submittedName>
        <fullName evidence="1">Uncharacterized protein</fullName>
    </submittedName>
</protein>
<dbReference type="Proteomes" id="UP000281028">
    <property type="component" value="Unassembled WGS sequence"/>
</dbReference>
<name>A0A9Q5D7E2_9BACT</name>